<gene>
    <name evidence="1" type="ORF">PXEA_LOCUS8536</name>
</gene>
<dbReference type="AlphaFoldDB" id="A0A3S5B7A2"/>
<protein>
    <submittedName>
        <fullName evidence="1">Uncharacterized protein</fullName>
    </submittedName>
</protein>
<reference evidence="1" key="1">
    <citation type="submission" date="2018-11" db="EMBL/GenBank/DDBJ databases">
        <authorList>
            <consortium name="Pathogen Informatics"/>
        </authorList>
    </citation>
    <scope>NUCLEOTIDE SEQUENCE</scope>
</reference>
<keyword evidence="2" id="KW-1185">Reference proteome</keyword>
<dbReference type="EMBL" id="CAAALY010023426">
    <property type="protein sequence ID" value="VEL15096.1"/>
    <property type="molecule type" value="Genomic_DNA"/>
</dbReference>
<dbReference type="Proteomes" id="UP000784294">
    <property type="component" value="Unassembled WGS sequence"/>
</dbReference>
<sequence length="60" mass="6936">MASAFESVDTHASNYVSEFVTELVLRVLDNQPRLPASLKRRALERLKGYHNTLNHCYLLF</sequence>
<proteinExistence type="predicted"/>
<comment type="caution">
    <text evidence="1">The sequence shown here is derived from an EMBL/GenBank/DDBJ whole genome shotgun (WGS) entry which is preliminary data.</text>
</comment>
<name>A0A3S5B7A2_9PLAT</name>
<organism evidence="1 2">
    <name type="scientific">Protopolystoma xenopodis</name>
    <dbReference type="NCBI Taxonomy" id="117903"/>
    <lineage>
        <taxon>Eukaryota</taxon>
        <taxon>Metazoa</taxon>
        <taxon>Spiralia</taxon>
        <taxon>Lophotrochozoa</taxon>
        <taxon>Platyhelminthes</taxon>
        <taxon>Monogenea</taxon>
        <taxon>Polyopisthocotylea</taxon>
        <taxon>Polystomatidea</taxon>
        <taxon>Polystomatidae</taxon>
        <taxon>Protopolystoma</taxon>
    </lineage>
</organism>
<evidence type="ECO:0000313" key="1">
    <source>
        <dbReference type="EMBL" id="VEL15096.1"/>
    </source>
</evidence>
<accession>A0A3S5B7A2</accession>
<evidence type="ECO:0000313" key="2">
    <source>
        <dbReference type="Proteomes" id="UP000784294"/>
    </source>
</evidence>